<comment type="caution">
    <text evidence="1">The sequence shown here is derived from an EMBL/GenBank/DDBJ whole genome shotgun (WGS) entry which is preliminary data.</text>
</comment>
<organism evidence="1 2">
    <name type="scientific">Marasmius crinis-equi</name>
    <dbReference type="NCBI Taxonomy" id="585013"/>
    <lineage>
        <taxon>Eukaryota</taxon>
        <taxon>Fungi</taxon>
        <taxon>Dikarya</taxon>
        <taxon>Basidiomycota</taxon>
        <taxon>Agaricomycotina</taxon>
        <taxon>Agaricomycetes</taxon>
        <taxon>Agaricomycetidae</taxon>
        <taxon>Agaricales</taxon>
        <taxon>Marasmiineae</taxon>
        <taxon>Marasmiaceae</taxon>
        <taxon>Marasmius</taxon>
    </lineage>
</organism>
<protein>
    <submittedName>
        <fullName evidence="1">Lyso-phosphatidylcholine acyltransferase</fullName>
    </submittedName>
</protein>
<keyword evidence="1" id="KW-0012">Acyltransferase</keyword>
<gene>
    <name evidence="1" type="primary">TAZ1</name>
    <name evidence="1" type="ORF">V5O48_001123</name>
</gene>
<keyword evidence="1" id="KW-0808">Transferase</keyword>
<name>A0ABR3G032_9AGAR</name>
<keyword evidence="2" id="KW-1185">Reference proteome</keyword>
<accession>A0ABR3G032</accession>
<dbReference type="EMBL" id="JBAHYK010000020">
    <property type="protein sequence ID" value="KAL0580929.1"/>
    <property type="molecule type" value="Genomic_DNA"/>
</dbReference>
<dbReference type="GO" id="GO:0016746">
    <property type="term" value="F:acyltransferase activity"/>
    <property type="evidence" value="ECO:0007669"/>
    <property type="project" value="UniProtKB-KW"/>
</dbReference>
<sequence>MWITGFDKVMPEGRPFPYKYLPRLGAHLSVTFGKPLPTKAVSSIADRLTAARREEQDPTKQIELEVLVRTEVTAMVHDAVEALGKSRCGDRLTA</sequence>
<evidence type="ECO:0000313" key="1">
    <source>
        <dbReference type="EMBL" id="KAL0580929.1"/>
    </source>
</evidence>
<proteinExistence type="predicted"/>
<reference evidence="1 2" key="1">
    <citation type="submission" date="2024-02" db="EMBL/GenBank/DDBJ databases">
        <title>A draft genome for the cacao thread blight pathogen Marasmius crinis-equi.</title>
        <authorList>
            <person name="Cohen S.P."/>
            <person name="Baruah I.K."/>
            <person name="Amoako-Attah I."/>
            <person name="Bukari Y."/>
            <person name="Meinhardt L.W."/>
            <person name="Bailey B.A."/>
        </authorList>
    </citation>
    <scope>NUCLEOTIDE SEQUENCE [LARGE SCALE GENOMIC DNA]</scope>
    <source>
        <strain evidence="1 2">GH-76</strain>
    </source>
</reference>
<dbReference type="Proteomes" id="UP001465976">
    <property type="component" value="Unassembled WGS sequence"/>
</dbReference>
<evidence type="ECO:0000313" key="2">
    <source>
        <dbReference type="Proteomes" id="UP001465976"/>
    </source>
</evidence>